<evidence type="ECO:0000313" key="1">
    <source>
        <dbReference type="EMBL" id="QDU72237.1"/>
    </source>
</evidence>
<dbReference type="Proteomes" id="UP000320386">
    <property type="component" value="Chromosome"/>
</dbReference>
<gene>
    <name evidence="1" type="ORF">Pan265_21010</name>
</gene>
<proteinExistence type="predicted"/>
<dbReference type="AlphaFoldDB" id="A0A518BZ37"/>
<dbReference type="RefSeq" id="WP_145446406.1">
    <property type="nucleotide sequence ID" value="NZ_CP036280.1"/>
</dbReference>
<reference evidence="1 2" key="1">
    <citation type="submission" date="2019-02" db="EMBL/GenBank/DDBJ databases">
        <title>Deep-cultivation of Planctomycetes and their phenomic and genomic characterization uncovers novel biology.</title>
        <authorList>
            <person name="Wiegand S."/>
            <person name="Jogler M."/>
            <person name="Boedeker C."/>
            <person name="Pinto D."/>
            <person name="Vollmers J."/>
            <person name="Rivas-Marin E."/>
            <person name="Kohn T."/>
            <person name="Peeters S.H."/>
            <person name="Heuer A."/>
            <person name="Rast P."/>
            <person name="Oberbeckmann S."/>
            <person name="Bunk B."/>
            <person name="Jeske O."/>
            <person name="Meyerdierks A."/>
            <person name="Storesund J.E."/>
            <person name="Kallscheuer N."/>
            <person name="Luecker S."/>
            <person name="Lage O.M."/>
            <person name="Pohl T."/>
            <person name="Merkel B.J."/>
            <person name="Hornburger P."/>
            <person name="Mueller R.-W."/>
            <person name="Bruemmer F."/>
            <person name="Labrenz M."/>
            <person name="Spormann A.M."/>
            <person name="Op den Camp H."/>
            <person name="Overmann J."/>
            <person name="Amann R."/>
            <person name="Jetten M.S.M."/>
            <person name="Mascher T."/>
            <person name="Medema M.H."/>
            <person name="Devos D.P."/>
            <person name="Kaster A.-K."/>
            <person name="Ovreas L."/>
            <person name="Rohde M."/>
            <person name="Galperin M.Y."/>
            <person name="Jogler C."/>
        </authorList>
    </citation>
    <scope>NUCLEOTIDE SEQUENCE [LARGE SCALE GENOMIC DNA]</scope>
    <source>
        <strain evidence="1 2">Pan265</strain>
    </source>
</reference>
<dbReference type="EMBL" id="CP036280">
    <property type="protein sequence ID" value="QDU72237.1"/>
    <property type="molecule type" value="Genomic_DNA"/>
</dbReference>
<protein>
    <submittedName>
        <fullName evidence="1">Uncharacterized protein</fullName>
    </submittedName>
</protein>
<name>A0A518BZ37_9BACT</name>
<sequence>MGRIGAWVVLVVVCLSGVVWGQEPSVEVGERDELLGWYILTERSPKQSIEEGVEERVVKEGDTLIVVDRHEGRYFATGSRGVEVPFRVCDAGLAWDLEPSSMAGTTIGLDEATGLVTIRIKDALDQRQESGEALPEVRVLVPVDRPAWMPELTAAGPETAGDLAGMYEAAYFPLFRWYVTEGESGFAVMLRWRLRDGTWRDADEGAGLFEVMEDRDGVSGLANGKGLSLRYRRDLERYEVAVQKRSGLLLMPLLRVDADAEAGMRSKVRVGIPSWH</sequence>
<keyword evidence="2" id="KW-1185">Reference proteome</keyword>
<accession>A0A518BZ37</accession>
<organism evidence="1 2">
    <name type="scientific">Mucisphaera calidilacus</name>
    <dbReference type="NCBI Taxonomy" id="2527982"/>
    <lineage>
        <taxon>Bacteria</taxon>
        <taxon>Pseudomonadati</taxon>
        <taxon>Planctomycetota</taxon>
        <taxon>Phycisphaerae</taxon>
        <taxon>Phycisphaerales</taxon>
        <taxon>Phycisphaeraceae</taxon>
        <taxon>Mucisphaera</taxon>
    </lineage>
</organism>
<dbReference type="KEGG" id="mcad:Pan265_21010"/>
<evidence type="ECO:0000313" key="2">
    <source>
        <dbReference type="Proteomes" id="UP000320386"/>
    </source>
</evidence>